<dbReference type="InterPro" id="IPR018155">
    <property type="entry name" value="Hyaluronidase"/>
</dbReference>
<dbReference type="PANTHER" id="PTHR11769:SF36">
    <property type="entry name" value="HYALURONIDASE"/>
    <property type="match status" value="1"/>
</dbReference>
<evidence type="ECO:0000256" key="4">
    <source>
        <dbReference type="ARBA" id="ARBA00023157"/>
    </source>
</evidence>
<proteinExistence type="inferred from homology"/>
<dbReference type="InterPro" id="IPR017853">
    <property type="entry name" value="GH"/>
</dbReference>
<dbReference type="InterPro" id="IPR013785">
    <property type="entry name" value="Aldolase_TIM"/>
</dbReference>
<dbReference type="GO" id="GO:0004415">
    <property type="term" value="F:hyalurononglucosaminidase activity"/>
    <property type="evidence" value="ECO:0007669"/>
    <property type="project" value="UniProtKB-UniRule"/>
</dbReference>
<evidence type="ECO:0000256" key="5">
    <source>
        <dbReference type="ARBA" id="ARBA00023295"/>
    </source>
</evidence>
<dbReference type="GO" id="GO:0005975">
    <property type="term" value="P:carbohydrate metabolic process"/>
    <property type="evidence" value="ECO:0007669"/>
    <property type="project" value="UniProtKB-UniRule"/>
</dbReference>
<dbReference type="GO" id="GO:0030214">
    <property type="term" value="P:hyaluronan catabolic process"/>
    <property type="evidence" value="ECO:0007669"/>
    <property type="project" value="TreeGrafter"/>
</dbReference>
<dbReference type="FunFam" id="3.20.20.70:FF:000065">
    <property type="entry name" value="Hyaluronidase"/>
    <property type="match status" value="1"/>
</dbReference>
<organism evidence="10 11">
    <name type="scientific">Erpetoichthys calabaricus</name>
    <name type="common">Rope fish</name>
    <name type="synonym">Calamoichthys calabaricus</name>
    <dbReference type="NCBI Taxonomy" id="27687"/>
    <lineage>
        <taxon>Eukaryota</taxon>
        <taxon>Metazoa</taxon>
        <taxon>Chordata</taxon>
        <taxon>Craniata</taxon>
        <taxon>Vertebrata</taxon>
        <taxon>Euteleostomi</taxon>
        <taxon>Actinopterygii</taxon>
        <taxon>Polypteriformes</taxon>
        <taxon>Polypteridae</taxon>
        <taxon>Erpetoichthys</taxon>
    </lineage>
</organism>
<comment type="catalytic activity">
    <reaction evidence="1 9">
        <text>Random hydrolysis of (1-&gt;4)-linkages between N-acetyl-beta-D-glucosamine and D-glucuronate residues in hyaluronate.</text>
        <dbReference type="EC" id="3.2.1.35"/>
    </reaction>
</comment>
<evidence type="ECO:0000313" key="10">
    <source>
        <dbReference type="Ensembl" id="ENSECRP00000033541.1"/>
    </source>
</evidence>
<accession>A0A8C4TLZ1</accession>
<dbReference type="GO" id="GO:0031410">
    <property type="term" value="C:cytoplasmic vesicle"/>
    <property type="evidence" value="ECO:0007669"/>
    <property type="project" value="TreeGrafter"/>
</dbReference>
<sequence length="427" mass="47853">ISVQNSKPNPLGSVASLQVQAPLLPEQPFLVFWGISDFFCQGRPDPSSFSIVANGTGHLKDGGVTIFYENDLGLYPYFGSNNQPVCGGLPQLTNLEMHLLKSEGDIKSKIPSPEYHGLAIINWDEWWPNLSHTKIKRLIYQDQSWAILEQFFPDWSLAELNHWAQVDFDSAAQSIMVETLLQARTLRPKGVWGFSSYPTCHNSNWKSINSSGCCTKEEVALNDHLSWMWAKSCALYPSLQVNEEQSNSEAHSRVTHQILEALRVANMAEAQTALPVFPLLNILYSSSSSFLSQADLENTIGESAALGASGVVLRQKLFSTQTHCWGLSGYLHKTLGPYVVNVTTAARLCSTMVCRSRGRCVRKDPKELVYLHLPPEGKLRPQDVQNWKDKFKCQWFVGPADQKVHPNPDSECVHRWTTGTHAKYIHL</sequence>
<reference evidence="10" key="1">
    <citation type="submission" date="2021-06" db="EMBL/GenBank/DDBJ databases">
        <authorList>
            <consortium name="Wellcome Sanger Institute Data Sharing"/>
        </authorList>
    </citation>
    <scope>NUCLEOTIDE SEQUENCE [LARGE SCALE GENOMIC DNA]</scope>
</reference>
<name>A0A8C4TLZ1_ERPCA</name>
<keyword evidence="3 9" id="KW-0378">Hydrolase</keyword>
<dbReference type="AlphaFoldDB" id="A0A8C4TLZ1"/>
<feature type="glycosylation site" description="N-linked (GlcNAc...) asparagine" evidence="7">
    <location>
        <position position="341"/>
    </location>
</feature>
<evidence type="ECO:0000313" key="11">
    <source>
        <dbReference type="Proteomes" id="UP000694620"/>
    </source>
</evidence>
<evidence type="ECO:0000256" key="9">
    <source>
        <dbReference type="RuleBase" id="RU610713"/>
    </source>
</evidence>
<keyword evidence="11" id="KW-1185">Reference proteome</keyword>
<dbReference type="Ensembl" id="ENSECRT00000034269.1">
    <property type="protein sequence ID" value="ENSECRP00000033541.1"/>
    <property type="gene ID" value="ENSECRG00000022696.1"/>
</dbReference>
<dbReference type="PANTHER" id="PTHR11769">
    <property type="entry name" value="HYALURONIDASE"/>
    <property type="match status" value="1"/>
</dbReference>
<feature type="disulfide bond" evidence="8">
    <location>
        <begin position="40"/>
        <end position="324"/>
    </location>
</feature>
<evidence type="ECO:0000256" key="2">
    <source>
        <dbReference type="ARBA" id="ARBA00008871"/>
    </source>
</evidence>
<dbReference type="SUPFAM" id="SSF51445">
    <property type="entry name" value="(Trans)glycosidases"/>
    <property type="match status" value="1"/>
</dbReference>
<reference evidence="10" key="3">
    <citation type="submission" date="2025-09" db="UniProtKB">
        <authorList>
            <consortium name="Ensembl"/>
        </authorList>
    </citation>
    <scope>IDENTIFICATION</scope>
</reference>
<feature type="disulfide bond" evidence="8">
    <location>
        <begin position="200"/>
        <end position="214"/>
    </location>
</feature>
<keyword evidence="5 9" id="KW-0326">Glycosidase</keyword>
<evidence type="ECO:0000256" key="7">
    <source>
        <dbReference type="PIRSR" id="PIRSR038193-2"/>
    </source>
</evidence>
<reference evidence="10" key="2">
    <citation type="submission" date="2025-08" db="UniProtKB">
        <authorList>
            <consortium name="Ensembl"/>
        </authorList>
    </citation>
    <scope>IDENTIFICATION</scope>
</reference>
<dbReference type="EC" id="3.2.1.35" evidence="9"/>
<protein>
    <recommendedName>
        <fullName evidence="9">Hyaluronidase</fullName>
        <ecNumber evidence="9">3.2.1.35</ecNumber>
    </recommendedName>
</protein>
<comment type="similarity">
    <text evidence="2 6 9">Belongs to the glycosyl hydrolase 56 family.</text>
</comment>
<evidence type="ECO:0000256" key="8">
    <source>
        <dbReference type="PIRSR" id="PIRSR038193-3"/>
    </source>
</evidence>
<dbReference type="Proteomes" id="UP000694620">
    <property type="component" value="Chromosome 18"/>
</dbReference>
<dbReference type="Pfam" id="PF01630">
    <property type="entry name" value="Glyco_hydro_56"/>
    <property type="match status" value="1"/>
</dbReference>
<evidence type="ECO:0000256" key="6">
    <source>
        <dbReference type="PIRNR" id="PIRNR038193"/>
    </source>
</evidence>
<dbReference type="GeneTree" id="ENSGT01020000230364"/>
<feature type="disulfide bond" evidence="8">
    <location>
        <begin position="349"/>
        <end position="360"/>
    </location>
</feature>
<dbReference type="PIRSF" id="PIRSF038193">
    <property type="entry name" value="Hyaluronidase"/>
    <property type="match status" value="1"/>
</dbReference>
<dbReference type="Gene3D" id="3.20.20.70">
    <property type="entry name" value="Aldolase class I"/>
    <property type="match status" value="1"/>
</dbReference>
<evidence type="ECO:0000256" key="1">
    <source>
        <dbReference type="ARBA" id="ARBA00000251"/>
    </source>
</evidence>
<evidence type="ECO:0000256" key="3">
    <source>
        <dbReference type="ARBA" id="ARBA00022801"/>
    </source>
</evidence>
<keyword evidence="4 8" id="KW-1015">Disulfide bond</keyword>
<dbReference type="PRINTS" id="PR00846">
    <property type="entry name" value="GLHYDRLASE56"/>
</dbReference>